<dbReference type="InterPro" id="IPR050366">
    <property type="entry name" value="BP-dependent_transpt_permease"/>
</dbReference>
<keyword evidence="8 9" id="KW-0472">Membrane</keyword>
<dbReference type="Pfam" id="PF12911">
    <property type="entry name" value="OppC_N"/>
    <property type="match status" value="1"/>
</dbReference>
<keyword evidence="3" id="KW-1003">Cell membrane</keyword>
<dbReference type="InterPro" id="IPR025966">
    <property type="entry name" value="OppC_N"/>
</dbReference>
<evidence type="ECO:0000256" key="5">
    <source>
        <dbReference type="ARBA" id="ARBA00022856"/>
    </source>
</evidence>
<keyword evidence="12" id="KW-1185">Reference proteome</keyword>
<organism evidence="11 12">
    <name type="scientific">Labrys wisconsinensis</name>
    <dbReference type="NCBI Taxonomy" id="425677"/>
    <lineage>
        <taxon>Bacteria</taxon>
        <taxon>Pseudomonadati</taxon>
        <taxon>Pseudomonadota</taxon>
        <taxon>Alphaproteobacteria</taxon>
        <taxon>Hyphomicrobiales</taxon>
        <taxon>Xanthobacteraceae</taxon>
        <taxon>Labrys</taxon>
    </lineage>
</organism>
<keyword evidence="4 9" id="KW-0812">Transmembrane</keyword>
<accession>A0ABU0IZD2</accession>
<evidence type="ECO:0000256" key="6">
    <source>
        <dbReference type="ARBA" id="ARBA00022927"/>
    </source>
</evidence>
<evidence type="ECO:0000256" key="2">
    <source>
        <dbReference type="ARBA" id="ARBA00022448"/>
    </source>
</evidence>
<evidence type="ECO:0000256" key="7">
    <source>
        <dbReference type="ARBA" id="ARBA00022989"/>
    </source>
</evidence>
<keyword evidence="2 9" id="KW-0813">Transport</keyword>
<comment type="caution">
    <text evidence="11">The sequence shown here is derived from an EMBL/GenBank/DDBJ whole genome shotgun (WGS) entry which is preliminary data.</text>
</comment>
<dbReference type="InterPro" id="IPR000515">
    <property type="entry name" value="MetI-like"/>
</dbReference>
<dbReference type="SUPFAM" id="SSF161098">
    <property type="entry name" value="MetI-like"/>
    <property type="match status" value="1"/>
</dbReference>
<dbReference type="InterPro" id="IPR035906">
    <property type="entry name" value="MetI-like_sf"/>
</dbReference>
<comment type="subcellular location">
    <subcellularLocation>
        <location evidence="1 9">Cell membrane</location>
        <topology evidence="1 9">Multi-pass membrane protein</topology>
    </subcellularLocation>
</comment>
<dbReference type="Gene3D" id="1.10.3720.10">
    <property type="entry name" value="MetI-like"/>
    <property type="match status" value="1"/>
</dbReference>
<gene>
    <name evidence="11" type="ORF">QO011_000371</name>
</gene>
<evidence type="ECO:0000256" key="9">
    <source>
        <dbReference type="RuleBase" id="RU363032"/>
    </source>
</evidence>
<keyword evidence="7 9" id="KW-1133">Transmembrane helix</keyword>
<proteinExistence type="inferred from homology"/>
<dbReference type="PANTHER" id="PTHR43386">
    <property type="entry name" value="OLIGOPEPTIDE TRANSPORT SYSTEM PERMEASE PROTEIN APPC"/>
    <property type="match status" value="1"/>
</dbReference>
<evidence type="ECO:0000256" key="3">
    <source>
        <dbReference type="ARBA" id="ARBA00022475"/>
    </source>
</evidence>
<evidence type="ECO:0000259" key="10">
    <source>
        <dbReference type="PROSITE" id="PS50928"/>
    </source>
</evidence>
<keyword evidence="5" id="KW-0571">Peptide transport</keyword>
<comment type="similarity">
    <text evidence="9">Belongs to the binding-protein-dependent transport system permease family.</text>
</comment>
<protein>
    <submittedName>
        <fullName evidence="11">Dipeptide transport system permease protein</fullName>
    </submittedName>
</protein>
<name>A0ABU0IZD2_9HYPH</name>
<feature type="domain" description="ABC transmembrane type-1" evidence="10">
    <location>
        <begin position="98"/>
        <end position="287"/>
    </location>
</feature>
<feature type="transmembrane region" description="Helical" evidence="9">
    <location>
        <begin position="264"/>
        <end position="287"/>
    </location>
</feature>
<dbReference type="CDD" id="cd06261">
    <property type="entry name" value="TM_PBP2"/>
    <property type="match status" value="1"/>
</dbReference>
<feature type="transmembrane region" description="Helical" evidence="9">
    <location>
        <begin position="147"/>
        <end position="173"/>
    </location>
</feature>
<dbReference type="PROSITE" id="PS50928">
    <property type="entry name" value="ABC_TM1"/>
    <property type="match status" value="1"/>
</dbReference>
<reference evidence="11 12" key="1">
    <citation type="submission" date="2023-07" db="EMBL/GenBank/DDBJ databases">
        <title>Genomic Encyclopedia of Type Strains, Phase IV (KMG-IV): sequencing the most valuable type-strain genomes for metagenomic binning, comparative biology and taxonomic classification.</title>
        <authorList>
            <person name="Goeker M."/>
        </authorList>
    </citation>
    <scope>NUCLEOTIDE SEQUENCE [LARGE SCALE GENOMIC DNA]</scope>
    <source>
        <strain evidence="11 12">DSM 19619</strain>
    </source>
</reference>
<evidence type="ECO:0000313" key="11">
    <source>
        <dbReference type="EMBL" id="MDQ0467376.1"/>
    </source>
</evidence>
<evidence type="ECO:0000256" key="8">
    <source>
        <dbReference type="ARBA" id="ARBA00023136"/>
    </source>
</evidence>
<dbReference type="EMBL" id="JAUSVX010000001">
    <property type="protein sequence ID" value="MDQ0467376.1"/>
    <property type="molecule type" value="Genomic_DNA"/>
</dbReference>
<evidence type="ECO:0000256" key="1">
    <source>
        <dbReference type="ARBA" id="ARBA00004651"/>
    </source>
</evidence>
<keyword evidence="6" id="KW-0653">Protein transport</keyword>
<dbReference type="Pfam" id="PF00528">
    <property type="entry name" value="BPD_transp_1"/>
    <property type="match status" value="1"/>
</dbReference>
<dbReference type="PANTHER" id="PTHR43386:SF1">
    <property type="entry name" value="D,D-DIPEPTIDE TRANSPORT SYSTEM PERMEASE PROTEIN DDPC-RELATED"/>
    <property type="match status" value="1"/>
</dbReference>
<feature type="transmembrane region" description="Helical" evidence="9">
    <location>
        <begin position="32"/>
        <end position="53"/>
    </location>
</feature>
<feature type="transmembrane region" description="Helical" evidence="9">
    <location>
        <begin position="100"/>
        <end position="127"/>
    </location>
</feature>
<sequence length="301" mass="31834">MVADTSIAAARPASPPSLIAETWHNLRENRGAMVGLVVVCLVVLVAIFADVLAPHSPIEQFREHVRQPPAWSDGGSWDFPLGTDDVGRDMLSRIIHGARISLFIGVSVMIVSILTGVVLGLIAAFVGGVVDAVLMRFMDLILSVPDLVLSVVIVSIIGPSLSNTIVAVLIVFLPRYVRLVRASALSELSKDYVTAAKVVGVGPVRLMFVTVLPNCLAPLIVQATLGISDALLQAAALGFLGLGAQPPTPEWGAMLASSREFLESAPWIVTFPGLAILLTVVAINVFGDGLRDALDPRLKRG</sequence>
<dbReference type="RefSeq" id="WP_307266884.1">
    <property type="nucleotide sequence ID" value="NZ_JAUSVX010000001.1"/>
</dbReference>
<evidence type="ECO:0000313" key="12">
    <source>
        <dbReference type="Proteomes" id="UP001242480"/>
    </source>
</evidence>
<evidence type="ECO:0000256" key="4">
    <source>
        <dbReference type="ARBA" id="ARBA00022692"/>
    </source>
</evidence>
<dbReference type="Proteomes" id="UP001242480">
    <property type="component" value="Unassembled WGS sequence"/>
</dbReference>